<evidence type="ECO:0000313" key="4">
    <source>
        <dbReference type="EMBL" id="GMG87961.1"/>
    </source>
</evidence>
<organism evidence="4 5">
    <name type="scientific">Biformimicrobium ophioploci</name>
    <dbReference type="NCBI Taxonomy" id="3036711"/>
    <lineage>
        <taxon>Bacteria</taxon>
        <taxon>Pseudomonadati</taxon>
        <taxon>Pseudomonadota</taxon>
        <taxon>Gammaproteobacteria</taxon>
        <taxon>Cellvibrionales</taxon>
        <taxon>Microbulbiferaceae</taxon>
        <taxon>Biformimicrobium</taxon>
    </lineage>
</organism>
<feature type="transmembrane region" description="Helical" evidence="2">
    <location>
        <begin position="85"/>
        <end position="107"/>
    </location>
</feature>
<keyword evidence="1" id="KW-0175">Coiled coil</keyword>
<dbReference type="RefSeq" id="WP_285764572.1">
    <property type="nucleotide sequence ID" value="NZ_BSYJ01000004.1"/>
</dbReference>
<name>A0ABQ6M0W8_9GAMM</name>
<dbReference type="EMBL" id="BSYJ01000004">
    <property type="protein sequence ID" value="GMG87961.1"/>
    <property type="molecule type" value="Genomic_DNA"/>
</dbReference>
<evidence type="ECO:0000256" key="2">
    <source>
        <dbReference type="SAM" id="Phobius"/>
    </source>
</evidence>
<dbReference type="Proteomes" id="UP001224392">
    <property type="component" value="Unassembled WGS sequence"/>
</dbReference>
<dbReference type="PANTHER" id="PTHR34220">
    <property type="entry name" value="SENSOR HISTIDINE KINASE YPDA"/>
    <property type="match status" value="1"/>
</dbReference>
<dbReference type="Pfam" id="PF06580">
    <property type="entry name" value="His_kinase"/>
    <property type="match status" value="1"/>
</dbReference>
<dbReference type="InterPro" id="IPR050640">
    <property type="entry name" value="Bact_2-comp_sensor_kinase"/>
</dbReference>
<accession>A0ABQ6M0W8</accession>
<keyword evidence="5" id="KW-1185">Reference proteome</keyword>
<dbReference type="Gene3D" id="3.30.565.10">
    <property type="entry name" value="Histidine kinase-like ATPase, C-terminal domain"/>
    <property type="match status" value="1"/>
</dbReference>
<keyword evidence="2" id="KW-1133">Transmembrane helix</keyword>
<reference evidence="4 5" key="1">
    <citation type="submission" date="2023-04" db="EMBL/GenBank/DDBJ databases">
        <title>Marinobulbifer ophiurae gen. nov., sp. Nov., isolate from tissue of brittle star Ophioplocus japonicus.</title>
        <authorList>
            <person name="Kawano K."/>
            <person name="Sawayama S."/>
            <person name="Nakagawa S."/>
        </authorList>
    </citation>
    <scope>NUCLEOTIDE SEQUENCE [LARGE SCALE GENOMIC DNA]</scope>
    <source>
        <strain evidence="4 5">NKW57</strain>
    </source>
</reference>
<protein>
    <recommendedName>
        <fullName evidence="3">Signal transduction histidine kinase internal region domain-containing protein</fullName>
    </recommendedName>
</protein>
<gene>
    <name evidence="4" type="ORF">MNKW57_22820</name>
</gene>
<feature type="transmembrane region" description="Helical" evidence="2">
    <location>
        <begin position="57"/>
        <end position="78"/>
    </location>
</feature>
<evidence type="ECO:0000313" key="5">
    <source>
        <dbReference type="Proteomes" id="UP001224392"/>
    </source>
</evidence>
<feature type="domain" description="Signal transduction histidine kinase internal region" evidence="3">
    <location>
        <begin position="172"/>
        <end position="252"/>
    </location>
</feature>
<evidence type="ECO:0000259" key="3">
    <source>
        <dbReference type="Pfam" id="PF06580"/>
    </source>
</evidence>
<dbReference type="PANTHER" id="PTHR34220:SF9">
    <property type="entry name" value="SIGNAL TRANSDUCTION HISTIDINE KINASE INTERNAL REGION DOMAIN-CONTAINING PROTEIN"/>
    <property type="match status" value="1"/>
</dbReference>
<proteinExistence type="predicted"/>
<dbReference type="InterPro" id="IPR010559">
    <property type="entry name" value="Sig_transdc_His_kin_internal"/>
</dbReference>
<keyword evidence="2" id="KW-0472">Membrane</keyword>
<dbReference type="InterPro" id="IPR036890">
    <property type="entry name" value="HATPase_C_sf"/>
</dbReference>
<feature type="transmembrane region" description="Helical" evidence="2">
    <location>
        <begin position="24"/>
        <end position="45"/>
    </location>
</feature>
<comment type="caution">
    <text evidence="4">The sequence shown here is derived from an EMBL/GenBank/DDBJ whole genome shotgun (WGS) entry which is preliminary data.</text>
</comment>
<keyword evidence="2" id="KW-0812">Transmembrane</keyword>
<feature type="transmembrane region" description="Helical" evidence="2">
    <location>
        <begin position="127"/>
        <end position="149"/>
    </location>
</feature>
<dbReference type="SUPFAM" id="SSF55874">
    <property type="entry name" value="ATPase domain of HSP90 chaperone/DNA topoisomerase II/histidine kinase"/>
    <property type="match status" value="1"/>
</dbReference>
<sequence>MDTFSPILSSPTALRLFRSKTAQFWGLQLLGWTGYFLVVYFAVVAPELNEDNWLVSHAHVFVESASGLLLSVCLHYFLRAMVRKPFHIAVVGSVLGAAIVAAIWNFVKLTTFNILYQQYWLGWGWSGFGGWYLFSFATMLSWMGLYFLFRVYRQLEQEHNKALEAENAAKEAQLKMLRYQLNPHFMFNTMNAISTLVLKRDNEAAANMLDHLCQFLRTSLESNPSIQATLRSELEVLDLYLSIEKARFGARLKYRTCVSDEARDALVPNLILQPLVENAIKYAVSASKEGGELLLEAGKEDGELVVRLSDNGPGLEGASHQDSARAGIGLKNTWTRLKTLYDDDYTFQLFDNVPHGLVVEIRIPYQSGAILNERDEVAYAIG</sequence>
<feature type="coiled-coil region" evidence="1">
    <location>
        <begin position="152"/>
        <end position="182"/>
    </location>
</feature>
<evidence type="ECO:0000256" key="1">
    <source>
        <dbReference type="SAM" id="Coils"/>
    </source>
</evidence>